<accession>A0A2M4CEI0</accession>
<protein>
    <submittedName>
        <fullName evidence="2">Putative secreted protein</fullName>
    </submittedName>
</protein>
<keyword evidence="1" id="KW-0732">Signal</keyword>
<dbReference type="EMBL" id="GGFJ01014589">
    <property type="protein sequence ID" value="MBW63730.1"/>
    <property type="molecule type" value="Transcribed_RNA"/>
</dbReference>
<feature type="chain" id="PRO_5014701672" evidence="1">
    <location>
        <begin position="27"/>
        <end position="69"/>
    </location>
</feature>
<dbReference type="AlphaFoldDB" id="A0A2M4CEI0"/>
<reference evidence="2" key="1">
    <citation type="submission" date="2018-01" db="EMBL/GenBank/DDBJ databases">
        <title>An insight into the sialome of Amazonian anophelines.</title>
        <authorList>
            <person name="Ribeiro J.M."/>
            <person name="Scarpassa V."/>
            <person name="Calvo E."/>
        </authorList>
    </citation>
    <scope>NUCLEOTIDE SEQUENCE</scope>
    <source>
        <tissue evidence="2">Salivary glands</tissue>
    </source>
</reference>
<name>A0A2M4CEI0_9DIPT</name>
<organism evidence="2">
    <name type="scientific">Anopheles marajoara</name>
    <dbReference type="NCBI Taxonomy" id="58244"/>
    <lineage>
        <taxon>Eukaryota</taxon>
        <taxon>Metazoa</taxon>
        <taxon>Ecdysozoa</taxon>
        <taxon>Arthropoda</taxon>
        <taxon>Hexapoda</taxon>
        <taxon>Insecta</taxon>
        <taxon>Pterygota</taxon>
        <taxon>Neoptera</taxon>
        <taxon>Endopterygota</taxon>
        <taxon>Diptera</taxon>
        <taxon>Nematocera</taxon>
        <taxon>Culicoidea</taxon>
        <taxon>Culicidae</taxon>
        <taxon>Anophelinae</taxon>
        <taxon>Anopheles</taxon>
    </lineage>
</organism>
<feature type="signal peptide" evidence="1">
    <location>
        <begin position="1"/>
        <end position="26"/>
    </location>
</feature>
<evidence type="ECO:0000313" key="2">
    <source>
        <dbReference type="EMBL" id="MBW63730.1"/>
    </source>
</evidence>
<sequence>MGSPMSFHLLLLLLLLLLHRNSPTKSQLPIGGQFPFNPFAAHSFLTMGHVDGTAGWLLLDVAVALAYAL</sequence>
<evidence type="ECO:0000256" key="1">
    <source>
        <dbReference type="SAM" id="SignalP"/>
    </source>
</evidence>
<proteinExistence type="predicted"/>